<dbReference type="Gene3D" id="1.20.1290.10">
    <property type="entry name" value="AhpD-like"/>
    <property type="match status" value="1"/>
</dbReference>
<reference evidence="1" key="1">
    <citation type="submission" date="2022-03" db="EMBL/GenBank/DDBJ databases">
        <title>The complete genome sequence of a Methyloterrigena soli.</title>
        <authorList>
            <person name="Zi Z."/>
        </authorList>
    </citation>
    <scope>NUCLEOTIDE SEQUENCE</scope>
    <source>
        <strain evidence="1">M48</strain>
    </source>
</reference>
<accession>A0AA41QNE7</accession>
<sequence length="162" mass="17472">MNADVLNTLAGLAPESELAAIRARRPEFVEGAENCRAAVIEPKVDVGLGLPLRSALAARMARLNGDERLAAHYRAGVPKDDAELVLIADGGFPQGADRRLRAILRHVDFITVAPRACTRSDTERLVAEGLTVPEVVALAELIGFLNFEVRILATLDLLRDTP</sequence>
<dbReference type="EMBL" id="JALAZD010000001">
    <property type="protein sequence ID" value="MCI0127029.1"/>
    <property type="molecule type" value="Genomic_DNA"/>
</dbReference>
<protein>
    <recommendedName>
        <fullName evidence="3">CMD domain protein</fullName>
    </recommendedName>
</protein>
<name>A0AA41QNE7_9HYPH</name>
<organism evidence="1 2">
    <name type="scientific">Paradevosia shaoguanensis</name>
    <dbReference type="NCBI Taxonomy" id="1335043"/>
    <lineage>
        <taxon>Bacteria</taxon>
        <taxon>Pseudomonadati</taxon>
        <taxon>Pseudomonadota</taxon>
        <taxon>Alphaproteobacteria</taxon>
        <taxon>Hyphomicrobiales</taxon>
        <taxon>Devosiaceae</taxon>
        <taxon>Paradevosia</taxon>
    </lineage>
</organism>
<comment type="caution">
    <text evidence="1">The sequence shown here is derived from an EMBL/GenBank/DDBJ whole genome shotgun (WGS) entry which is preliminary data.</text>
</comment>
<evidence type="ECO:0000313" key="1">
    <source>
        <dbReference type="EMBL" id="MCI0127029.1"/>
    </source>
</evidence>
<dbReference type="RefSeq" id="WP_281735692.1">
    <property type="nucleotide sequence ID" value="NZ_JAKETQ010000001.1"/>
</dbReference>
<proteinExistence type="predicted"/>
<gene>
    <name evidence="1" type="ORF">ML536_09330</name>
</gene>
<dbReference type="InterPro" id="IPR029032">
    <property type="entry name" value="AhpD-like"/>
</dbReference>
<evidence type="ECO:0000313" key="2">
    <source>
        <dbReference type="Proteomes" id="UP001156140"/>
    </source>
</evidence>
<keyword evidence="2" id="KW-1185">Reference proteome</keyword>
<evidence type="ECO:0008006" key="3">
    <source>
        <dbReference type="Google" id="ProtNLM"/>
    </source>
</evidence>
<dbReference type="AlphaFoldDB" id="A0AA41QNE7"/>
<dbReference type="Proteomes" id="UP001156140">
    <property type="component" value="Unassembled WGS sequence"/>
</dbReference>
<dbReference type="SUPFAM" id="SSF69118">
    <property type="entry name" value="AhpD-like"/>
    <property type="match status" value="1"/>
</dbReference>